<gene>
    <name evidence="1" type="ORF">UFOVP861_47</name>
</gene>
<organism evidence="1">
    <name type="scientific">uncultured Caudovirales phage</name>
    <dbReference type="NCBI Taxonomy" id="2100421"/>
    <lineage>
        <taxon>Viruses</taxon>
        <taxon>Duplodnaviria</taxon>
        <taxon>Heunggongvirae</taxon>
        <taxon>Uroviricota</taxon>
        <taxon>Caudoviricetes</taxon>
        <taxon>Peduoviridae</taxon>
        <taxon>Maltschvirus</taxon>
        <taxon>Maltschvirus maltsch</taxon>
    </lineage>
</organism>
<dbReference type="EMBL" id="LR796810">
    <property type="protein sequence ID" value="CAB4167717.1"/>
    <property type="molecule type" value="Genomic_DNA"/>
</dbReference>
<evidence type="ECO:0000313" key="1">
    <source>
        <dbReference type="EMBL" id="CAB4167717.1"/>
    </source>
</evidence>
<protein>
    <submittedName>
        <fullName evidence="1">Uncharacterized protein</fullName>
    </submittedName>
</protein>
<accession>A0A6J5P930</accession>
<sequence>MNQPLLIIELGHCDWAPLTPRRITDRGTIKRLMDRSLDSARIVFNASSQTWMDERFWVHYIRWCVSKVVVEDSIGETTIYYVDKMTNKALVKIEFHRTGPTTQAATVWEPRTKPTN</sequence>
<proteinExistence type="predicted"/>
<reference evidence="1" key="1">
    <citation type="submission" date="2020-04" db="EMBL/GenBank/DDBJ databases">
        <authorList>
            <person name="Chiriac C."/>
            <person name="Salcher M."/>
            <person name="Ghai R."/>
            <person name="Kavagutti S V."/>
        </authorList>
    </citation>
    <scope>NUCLEOTIDE SEQUENCE</scope>
</reference>
<name>A0A6J5P930_9CAUD</name>